<evidence type="ECO:0000313" key="7">
    <source>
        <dbReference type="EMBL" id="OBR95143.1"/>
    </source>
</evidence>
<dbReference type="PROSITE" id="PS51194">
    <property type="entry name" value="HELICASE_CTER"/>
    <property type="match status" value="1"/>
</dbReference>
<evidence type="ECO:0000259" key="5">
    <source>
        <dbReference type="PROSITE" id="PS51192"/>
    </source>
</evidence>
<dbReference type="GO" id="GO:0003677">
    <property type="term" value="F:DNA binding"/>
    <property type="evidence" value="ECO:0007669"/>
    <property type="project" value="InterPro"/>
</dbReference>
<evidence type="ECO:0000256" key="3">
    <source>
        <dbReference type="ARBA" id="ARBA00022806"/>
    </source>
</evidence>
<dbReference type="Proteomes" id="UP000093954">
    <property type="component" value="Unassembled WGS sequence"/>
</dbReference>
<evidence type="ECO:0000259" key="6">
    <source>
        <dbReference type="PROSITE" id="PS51194"/>
    </source>
</evidence>
<dbReference type="EMBL" id="LROS01000010">
    <property type="protein sequence ID" value="OBR95143.1"/>
    <property type="molecule type" value="Genomic_DNA"/>
</dbReference>
<reference evidence="7 8" key="1">
    <citation type="journal article" date="2012" name="Front. Microbiol.">
        <title>Draft Genome Sequence of the Virulent Strain 01-B526 of the Fish Pathogen Aeromonas salmonicida.</title>
        <authorList>
            <person name="Charette S.J."/>
            <person name="Brochu F."/>
            <person name="Boyle B."/>
            <person name="Filion G."/>
            <person name="Tanaka K.H."/>
            <person name="Derome N."/>
        </authorList>
    </citation>
    <scope>NUCLEOTIDE SEQUENCE [LARGE SCALE GENOMIC DNA]</scope>
    <source>
        <strain evidence="7 8">P11</strain>
    </source>
</reference>
<evidence type="ECO:0000256" key="1">
    <source>
        <dbReference type="ARBA" id="ARBA00022741"/>
    </source>
</evidence>
<proteinExistence type="predicted"/>
<dbReference type="GO" id="GO:0016787">
    <property type="term" value="F:hydrolase activity"/>
    <property type="evidence" value="ECO:0007669"/>
    <property type="project" value="UniProtKB-KW"/>
</dbReference>
<dbReference type="Pfam" id="PF00271">
    <property type="entry name" value="Helicase_C"/>
    <property type="match status" value="1"/>
</dbReference>
<name>A0A1A6AYP2_9CLOT</name>
<feature type="domain" description="Helicase C-terminal" evidence="6">
    <location>
        <begin position="536"/>
        <end position="702"/>
    </location>
</feature>
<dbReference type="Gene3D" id="3.40.50.300">
    <property type="entry name" value="P-loop containing nucleotide triphosphate hydrolases"/>
    <property type="match status" value="2"/>
</dbReference>
<dbReference type="SMART" id="SM00490">
    <property type="entry name" value="HELICc"/>
    <property type="match status" value="1"/>
</dbReference>
<protein>
    <submittedName>
        <fullName evidence="7">Type III restriction enzyme, res subunit</fullName>
    </submittedName>
</protein>
<accession>A0A1A6AYP2</accession>
<feature type="domain" description="Helicase ATP-binding" evidence="5">
    <location>
        <begin position="282"/>
        <end position="455"/>
    </location>
</feature>
<comment type="caution">
    <text evidence="7">The sequence shown here is derived from an EMBL/GenBank/DDBJ whole genome shotgun (WGS) entry which is preliminary data.</text>
</comment>
<dbReference type="SMART" id="SM00487">
    <property type="entry name" value="DEXDc"/>
    <property type="match status" value="1"/>
</dbReference>
<keyword evidence="1" id="KW-0547">Nucleotide-binding</keyword>
<dbReference type="InterPro" id="IPR027417">
    <property type="entry name" value="P-loop_NTPase"/>
</dbReference>
<dbReference type="SUPFAM" id="SSF52540">
    <property type="entry name" value="P-loop containing nucleoside triphosphate hydrolases"/>
    <property type="match status" value="2"/>
</dbReference>
<organism evidence="7 8">
    <name type="scientific">Clostridium ragsdalei P11</name>
    <dbReference type="NCBI Taxonomy" id="1353534"/>
    <lineage>
        <taxon>Bacteria</taxon>
        <taxon>Bacillati</taxon>
        <taxon>Bacillota</taxon>
        <taxon>Clostridia</taxon>
        <taxon>Eubacteriales</taxon>
        <taxon>Clostridiaceae</taxon>
        <taxon>Clostridium</taxon>
    </lineage>
</organism>
<dbReference type="Pfam" id="PF04851">
    <property type="entry name" value="ResIII"/>
    <property type="match status" value="1"/>
</dbReference>
<dbReference type="InterPro" id="IPR050615">
    <property type="entry name" value="ATP-dep_DNA_Helicase"/>
</dbReference>
<dbReference type="CDD" id="cd17926">
    <property type="entry name" value="DEXHc_RE"/>
    <property type="match status" value="1"/>
</dbReference>
<dbReference type="InterPro" id="IPR006935">
    <property type="entry name" value="Helicase/UvrB_N"/>
</dbReference>
<sequence>MTLLLVSEVDCLSFQELNIKEEYRSLVDNVSKNFYYPILKNALSYDRAVGFFSSSALIAIADGLIPFVKNGGQMRLIASPKLSDEDIKTIEKGYKLRDEVVKSAVMRELYEPVDEKSSTRLNLLANLIADSRLNIKIAITEYKGKIGMYHEKMGVFKDTESNIIAFSGSMNETITAMSLNYESIDVYCSWKNVDDEKRVINKVQAFEKLWNDKASNISVKDFPEVKESIIEKYKKEIRSYDDFNQKDFNDEIEIENKLEIPENVPQIPDNFNLYNYQIEAIEEWAKKDYCGIFDMATGTGKTYTALAAIVKLSQHLNNKLAVIIVCPYQHLVEQWVEDIVKFNIKPIIAYSTSPQKDWKEKLDESVRDQKLGVRGRKFFCLVTTNATYAGKYVQNKIMRIRGNTLLIVDEAHNFGASSLKNKLHDKFQYRLALSATLDRHNDEEGTQALYHYFGEKCIEYPLERAIKEGKLTKYKYYPRIVSLAEEELEKYNSFTKEIIKCVKINKKGKREMTEKGKRLAIARARIVAGAINKISQLKEDIMHYVNDNHILVYCGATRILSNTEENSGADEEDIRQIDCVTNMLGNELNMKVSKFTSEEDMNERRVLKKEFSEGKNLQALIAIKCLDEGVNIPSIKTAFILASTTNPKEYIQRRGRVLRLSKGKEFAEIYDYIILPRPLNEVPGLTEDERKKELHLVKNELSRAEEFARLAYNSIESNSTLDDIRDTYDLFNVEFQEDGINE</sequence>
<dbReference type="AlphaFoldDB" id="A0A1A6AYP2"/>
<evidence type="ECO:0000256" key="2">
    <source>
        <dbReference type="ARBA" id="ARBA00022801"/>
    </source>
</evidence>
<dbReference type="CDD" id="cd09179">
    <property type="entry name" value="PLDc_N_DEXD_a"/>
    <property type="match status" value="1"/>
</dbReference>
<keyword evidence="2" id="KW-0378">Hydrolase</keyword>
<dbReference type="PATRIC" id="fig|1353534.3.peg.998"/>
<dbReference type="GO" id="GO:0004386">
    <property type="term" value="F:helicase activity"/>
    <property type="evidence" value="ECO:0007669"/>
    <property type="project" value="UniProtKB-KW"/>
</dbReference>
<dbReference type="InterPro" id="IPR001650">
    <property type="entry name" value="Helicase_C-like"/>
</dbReference>
<keyword evidence="8" id="KW-1185">Reference proteome</keyword>
<dbReference type="PROSITE" id="PS51192">
    <property type="entry name" value="HELICASE_ATP_BIND_1"/>
    <property type="match status" value="1"/>
</dbReference>
<evidence type="ECO:0000313" key="8">
    <source>
        <dbReference type="Proteomes" id="UP000093954"/>
    </source>
</evidence>
<dbReference type="GO" id="GO:0005524">
    <property type="term" value="F:ATP binding"/>
    <property type="evidence" value="ECO:0007669"/>
    <property type="project" value="UniProtKB-KW"/>
</dbReference>
<dbReference type="InterPro" id="IPR014001">
    <property type="entry name" value="Helicase_ATP-bd"/>
</dbReference>
<dbReference type="PANTHER" id="PTHR11274">
    <property type="entry name" value="RAD25/XP-B DNA REPAIR HELICASE"/>
    <property type="match status" value="1"/>
</dbReference>
<evidence type="ECO:0000256" key="4">
    <source>
        <dbReference type="ARBA" id="ARBA00022840"/>
    </source>
</evidence>
<gene>
    <name evidence="7" type="ORF">CLRAG_09810</name>
</gene>
<dbReference type="PANTHER" id="PTHR11274:SF0">
    <property type="entry name" value="GENERAL TRANSCRIPTION AND DNA REPAIR FACTOR IIH HELICASE SUBUNIT XPB"/>
    <property type="match status" value="1"/>
</dbReference>
<keyword evidence="3" id="KW-0347">Helicase</keyword>
<keyword evidence="4" id="KW-0067">ATP-binding</keyword>